<accession>A0A8V1AES7</accession>
<dbReference type="Gene3D" id="2.60.20.10">
    <property type="entry name" value="Crystallins"/>
    <property type="match status" value="2"/>
</dbReference>
<dbReference type="FunFam" id="2.60.20.10:FF:000007">
    <property type="entry name" value="Crystallin gamma N"/>
    <property type="match status" value="1"/>
</dbReference>
<dbReference type="OMA" id="WQAHSAN"/>
<dbReference type="RefSeq" id="XP_046781787.1">
    <property type="nucleotide sequence ID" value="XM_046925831.1"/>
</dbReference>
<keyword evidence="4" id="KW-0677">Repeat</keyword>
<name>A0A8V1AES7_CHICK</name>
<comment type="subunit">
    <text evidence="2">Monomer.</text>
</comment>
<dbReference type="PANTHER" id="PTHR11818:SF22">
    <property type="entry name" value="GAMMA-CRYSTALLIN N"/>
    <property type="match status" value="1"/>
</dbReference>
<dbReference type="GeneTree" id="ENSGT00940000159301"/>
<dbReference type="AlphaFoldDB" id="A0A8V1AES7"/>
<dbReference type="InterPro" id="IPR050252">
    <property type="entry name" value="Beta/Gamma-Crystallin"/>
</dbReference>
<evidence type="ECO:0000313" key="7">
    <source>
        <dbReference type="Proteomes" id="UP000000539"/>
    </source>
</evidence>
<dbReference type="SUPFAM" id="SSF49695">
    <property type="entry name" value="gamma-Crystallin-like"/>
    <property type="match status" value="1"/>
</dbReference>
<evidence type="ECO:0000313" key="6">
    <source>
        <dbReference type="Ensembl" id="ENSGALP00010040025.1"/>
    </source>
</evidence>
<keyword evidence="3" id="KW-0273">Eye lens protein</keyword>
<proteinExistence type="inferred from homology"/>
<dbReference type="PRINTS" id="PR01367">
    <property type="entry name" value="BGCRYSTALLIN"/>
</dbReference>
<evidence type="ECO:0000256" key="4">
    <source>
        <dbReference type="ARBA" id="ARBA00022737"/>
    </source>
</evidence>
<dbReference type="PROSITE" id="PS50915">
    <property type="entry name" value="CRYSTALLIN_BETA_GAMMA"/>
    <property type="match status" value="2"/>
</dbReference>
<evidence type="ECO:0000256" key="3">
    <source>
        <dbReference type="ARBA" id="ARBA00022613"/>
    </source>
</evidence>
<dbReference type="FunFam" id="2.60.20.10:FF:000003">
    <property type="entry name" value="Crystallin gamma S"/>
    <property type="match status" value="1"/>
</dbReference>
<comment type="similarity">
    <text evidence="1">Belongs to the beta/gamma-crystallin family.</text>
</comment>
<feature type="domain" description="Beta/gamma crystallin 'Greek key'" evidence="5">
    <location>
        <begin position="158"/>
        <end position="200"/>
    </location>
</feature>
<dbReference type="GeneID" id="428406"/>
<reference evidence="6" key="2">
    <citation type="submission" date="2025-08" db="UniProtKB">
        <authorList>
            <consortium name="Ensembl"/>
        </authorList>
    </citation>
    <scope>IDENTIFICATION</scope>
    <source>
        <strain evidence="6">broiler</strain>
    </source>
</reference>
<protein>
    <submittedName>
        <fullName evidence="6">Crystallin gamma N</fullName>
    </submittedName>
</protein>
<dbReference type="InterPro" id="IPR001064">
    <property type="entry name" value="Beta/gamma_crystallin"/>
</dbReference>
<gene>
    <name evidence="6" type="primary">CRYGN</name>
</gene>
<dbReference type="SMR" id="A0A8V1AES7"/>
<dbReference type="InterPro" id="IPR011024">
    <property type="entry name" value="G_crystallin-like"/>
</dbReference>
<dbReference type="Pfam" id="PF00030">
    <property type="entry name" value="Crystall"/>
    <property type="match status" value="2"/>
</dbReference>
<dbReference type="Ensembl" id="ENSGALT00010065759.1">
    <property type="protein sequence ID" value="ENSGALP00010040025.1"/>
    <property type="gene ID" value="ENSGALG00010027125.1"/>
</dbReference>
<dbReference type="CTD" id="155051"/>
<dbReference type="SMART" id="SM00247">
    <property type="entry name" value="XTALbg"/>
    <property type="match status" value="2"/>
</dbReference>
<dbReference type="Proteomes" id="UP000000539">
    <property type="component" value="Chromosome 2"/>
</dbReference>
<evidence type="ECO:0000259" key="5">
    <source>
        <dbReference type="PROSITE" id="PS50915"/>
    </source>
</evidence>
<dbReference type="PANTHER" id="PTHR11818">
    <property type="entry name" value="BETA/GAMMA CRYSTALLIN"/>
    <property type="match status" value="1"/>
</dbReference>
<keyword evidence="7" id="KW-1185">Reference proteome</keyword>
<sequence>MRMGKTWLSFSSTGATAQRAAGAPFLKITFYEGKCFSGRKLEVCGTCSSFQQRGFPHRVNSIRVQSGAWVCFDHPELHGQQFVLEHGEYPHWQRWNGRGDRMGSCRPVGMHGQHYRIQLFEGSCFGGRSMELTEDCSCLRGRGWEQPHVNAVRVYGDGAWVLYEEPNYGGRMYVVERGEFGNFRAWQGFSANVQSVRRVINYF</sequence>
<organism evidence="6 7">
    <name type="scientific">Gallus gallus</name>
    <name type="common">Chicken</name>
    <dbReference type="NCBI Taxonomy" id="9031"/>
    <lineage>
        <taxon>Eukaryota</taxon>
        <taxon>Metazoa</taxon>
        <taxon>Chordata</taxon>
        <taxon>Craniata</taxon>
        <taxon>Vertebrata</taxon>
        <taxon>Euteleostomi</taxon>
        <taxon>Archelosauria</taxon>
        <taxon>Archosauria</taxon>
        <taxon>Dinosauria</taxon>
        <taxon>Saurischia</taxon>
        <taxon>Theropoda</taxon>
        <taxon>Coelurosauria</taxon>
        <taxon>Aves</taxon>
        <taxon>Neognathae</taxon>
        <taxon>Galloanserae</taxon>
        <taxon>Galliformes</taxon>
        <taxon>Phasianidae</taxon>
        <taxon>Phasianinae</taxon>
        <taxon>Gallus</taxon>
    </lineage>
</organism>
<reference evidence="6" key="1">
    <citation type="submission" date="2020-11" db="EMBL/GenBank/DDBJ databases">
        <title>Gallus gallus (Chicken) genome, bGalGal1, GRCg7b, maternal haplotype autosomes + Z &amp; W.</title>
        <authorList>
            <person name="Warren W."/>
            <person name="Formenti G."/>
            <person name="Fedrigo O."/>
            <person name="Haase B."/>
            <person name="Mountcastle J."/>
            <person name="Balacco J."/>
            <person name="Tracey A."/>
            <person name="Schneider V."/>
            <person name="Okimoto R."/>
            <person name="Cheng H."/>
            <person name="Hawken R."/>
            <person name="Howe K."/>
            <person name="Jarvis E.D."/>
        </authorList>
    </citation>
    <scope>NUCLEOTIDE SEQUENCE [LARGE SCALE GENOMIC DNA]</scope>
    <source>
        <strain evidence="6">Broiler</strain>
    </source>
</reference>
<evidence type="ECO:0000256" key="2">
    <source>
        <dbReference type="ARBA" id="ARBA00011245"/>
    </source>
</evidence>
<dbReference type="OrthoDB" id="5976022at2759"/>
<evidence type="ECO:0000256" key="1">
    <source>
        <dbReference type="ARBA" id="ARBA00009646"/>
    </source>
</evidence>
<dbReference type="GO" id="GO:0005212">
    <property type="term" value="F:structural constituent of eye lens"/>
    <property type="evidence" value="ECO:0007669"/>
    <property type="project" value="UniProtKB-KW"/>
</dbReference>
<dbReference type="RefSeq" id="XP_040541921.1">
    <property type="nucleotide sequence ID" value="XM_040685987.2"/>
</dbReference>
<feature type="domain" description="Beta/gamma crystallin 'Greek key'" evidence="5">
    <location>
        <begin position="67"/>
        <end position="109"/>
    </location>
</feature>
<reference evidence="6" key="3">
    <citation type="submission" date="2025-09" db="UniProtKB">
        <authorList>
            <consortium name="Ensembl"/>
        </authorList>
    </citation>
    <scope>IDENTIFICATION</scope>
    <source>
        <strain evidence="6">broiler</strain>
    </source>
</reference>